<evidence type="ECO:0000256" key="6">
    <source>
        <dbReference type="ARBA" id="ARBA00023136"/>
    </source>
</evidence>
<accession>M4SZZ5</accession>
<organism evidence="12">
    <name type="scientific">Trypanosoma brucei</name>
    <dbReference type="NCBI Taxonomy" id="5691"/>
    <lineage>
        <taxon>Eukaryota</taxon>
        <taxon>Discoba</taxon>
        <taxon>Euglenozoa</taxon>
        <taxon>Kinetoplastea</taxon>
        <taxon>Metakinetoplastina</taxon>
        <taxon>Trypanosomatida</taxon>
        <taxon>Trypanosomatidae</taxon>
        <taxon>Trypanosoma</taxon>
    </lineage>
</organism>
<dbReference type="GO" id="GO:0098552">
    <property type="term" value="C:side of membrane"/>
    <property type="evidence" value="ECO:0007669"/>
    <property type="project" value="UniProtKB-KW"/>
</dbReference>
<keyword evidence="8" id="KW-0449">Lipoprotein</keyword>
<dbReference type="AlphaFoldDB" id="M4SZZ5"/>
<feature type="chain" id="PRO_5004057822" evidence="10">
    <location>
        <begin position="19"/>
        <end position="428"/>
    </location>
</feature>
<dbReference type="GO" id="GO:0005886">
    <property type="term" value="C:plasma membrane"/>
    <property type="evidence" value="ECO:0007669"/>
    <property type="project" value="UniProtKB-SubCell"/>
</dbReference>
<evidence type="ECO:0000313" key="12">
    <source>
        <dbReference type="EMBL" id="AGH60272.1"/>
    </source>
</evidence>
<evidence type="ECO:0000256" key="1">
    <source>
        <dbReference type="ARBA" id="ARBA00002523"/>
    </source>
</evidence>
<keyword evidence="5 10" id="KW-0732">Signal</keyword>
<evidence type="ECO:0000256" key="10">
    <source>
        <dbReference type="SAM" id="SignalP"/>
    </source>
</evidence>
<dbReference type="EMBL" id="KC612841">
    <property type="protein sequence ID" value="AGH60272.1"/>
    <property type="molecule type" value="Genomic_DNA"/>
</dbReference>
<keyword evidence="3" id="KW-1003">Cell membrane</keyword>
<evidence type="ECO:0000256" key="2">
    <source>
        <dbReference type="ARBA" id="ARBA00004609"/>
    </source>
</evidence>
<name>M4SZZ5_9TRYP</name>
<evidence type="ECO:0000256" key="4">
    <source>
        <dbReference type="ARBA" id="ARBA00022622"/>
    </source>
</evidence>
<reference evidence="12" key="1">
    <citation type="submission" date="2013-02" db="EMBL/GenBank/DDBJ databases">
        <authorList>
            <person name="Cross G.A.M."/>
            <person name="Kim H.-S."/>
            <person name="Wickstead B."/>
        </authorList>
    </citation>
    <scope>NUCLEOTIDE SEQUENCE</scope>
    <source>
        <strain evidence="12">Lister 427</strain>
    </source>
</reference>
<proteinExistence type="predicted"/>
<comment type="function">
    <text evidence="1">VSG forms a coat on the surface of the parasite. The trypanosome evades the immune response of the host by expressing a series of antigenically distinct VSGs from an estimated 1000 VSG genes.</text>
</comment>
<feature type="signal peptide" evidence="10">
    <location>
        <begin position="1"/>
        <end position="18"/>
    </location>
</feature>
<keyword evidence="6" id="KW-0472">Membrane</keyword>
<dbReference type="InterPro" id="IPR025932">
    <property type="entry name" value="Trypano_VSG_B_N_dom"/>
</dbReference>
<evidence type="ECO:0000256" key="5">
    <source>
        <dbReference type="ARBA" id="ARBA00022729"/>
    </source>
</evidence>
<evidence type="ECO:0000256" key="9">
    <source>
        <dbReference type="SAM" id="MobiDB-lite"/>
    </source>
</evidence>
<reference evidence="12" key="2">
    <citation type="journal article" date="2014" name="Mol. Biochem. Parasitol.">
        <title>Capturing the variant surface glycoprotein repertoire (the VSGnome) of Trypanosoma brucei Lister 427.</title>
        <authorList>
            <person name="Cross G.A."/>
            <person name="Kim H.S."/>
            <person name="Wickstead B."/>
        </authorList>
    </citation>
    <scope>NUCLEOTIDE SEQUENCE</scope>
    <source>
        <strain evidence="12">Lister 427</strain>
    </source>
</reference>
<keyword evidence="4" id="KW-0336">GPI-anchor</keyword>
<feature type="region of interest" description="Disordered" evidence="9">
    <location>
        <begin position="79"/>
        <end position="123"/>
    </location>
</feature>
<dbReference type="VEuPathDB" id="TriTrypDB:Tb427_000211200"/>
<feature type="compositionally biased region" description="Basic and acidic residues" evidence="9">
    <location>
        <begin position="83"/>
        <end position="107"/>
    </location>
</feature>
<evidence type="ECO:0000256" key="8">
    <source>
        <dbReference type="ARBA" id="ARBA00023288"/>
    </source>
</evidence>
<feature type="domain" description="Trypanosome variant surface glycoprotein B-type N-terminal" evidence="11">
    <location>
        <begin position="7"/>
        <end position="372"/>
    </location>
</feature>
<sequence>MWVTLLIATTIYLQYASGASGNVNGAEFNVLCDIVNMLKEEKIGEPKADTLYSLTETSRQEINRIFIMTSNDTYFQAGPVPISRKDTEKPADKQQRINEWKAKRQSCEGELSAGPGSPPKYRRKERNEIHEATAHKRESIYKLASEADAAIASANTQLTTSVEEIKKETREALLGGTRSGKGPFPPADDKIFKADYTTQCTGTAGPSTSLAGDLVCLCGVAQSSGPGTLKMCTTATVTSYTDNHDGGTNALKIYTNLASICAKHYSAAELSEATITAAITRFKTLLGRHSLAGANHNGAYTYGKGDTSGNACRSTSVDSKSCVNDAAAIADGGGKKLAQAIAWLGHLEAARNKLQTRTNLVQTKTAQQKRLTALSDMMQELYGEALHTEKPNQVVRTVSPPTEKSGIQCLKKINRGRMTQASTATMTL</sequence>
<keyword evidence="7" id="KW-0325">Glycoprotein</keyword>
<evidence type="ECO:0000256" key="7">
    <source>
        <dbReference type="ARBA" id="ARBA00023180"/>
    </source>
</evidence>
<evidence type="ECO:0000259" key="11">
    <source>
        <dbReference type="Pfam" id="PF13206"/>
    </source>
</evidence>
<protein>
    <submittedName>
        <fullName evidence="12">Variant surface glycoprotein 1339</fullName>
    </submittedName>
</protein>
<dbReference type="Pfam" id="PF13206">
    <property type="entry name" value="VSG_B"/>
    <property type="match status" value="1"/>
</dbReference>
<evidence type="ECO:0000256" key="3">
    <source>
        <dbReference type="ARBA" id="ARBA00022475"/>
    </source>
</evidence>
<comment type="subcellular location">
    <subcellularLocation>
        <location evidence="2">Cell membrane</location>
        <topology evidence="2">Lipid-anchor</topology>
        <topology evidence="2">GPI-anchor</topology>
    </subcellularLocation>
</comment>